<accession>A0A512APQ4</accession>
<evidence type="ECO:0000256" key="3">
    <source>
        <dbReference type="RuleBase" id="RU361235"/>
    </source>
</evidence>
<dbReference type="Pfam" id="PF00135">
    <property type="entry name" value="COesterase"/>
    <property type="match status" value="1"/>
</dbReference>
<dbReference type="Gene3D" id="3.40.50.1820">
    <property type="entry name" value="alpha/beta hydrolase"/>
    <property type="match status" value="1"/>
</dbReference>
<comment type="similarity">
    <text evidence="1 3">Belongs to the type-B carboxylesterase/lipase family.</text>
</comment>
<gene>
    <name evidence="5" type="ORF">NSE01_35120</name>
</gene>
<dbReference type="InterPro" id="IPR002018">
    <property type="entry name" value="CarbesteraseB"/>
</dbReference>
<dbReference type="GO" id="GO:0016787">
    <property type="term" value="F:hydrolase activity"/>
    <property type="evidence" value="ECO:0007669"/>
    <property type="project" value="UniProtKB-KW"/>
</dbReference>
<comment type="caution">
    <text evidence="5">The sequence shown here is derived from an EMBL/GenBank/DDBJ whole genome shotgun (WGS) entry which is preliminary data.</text>
</comment>
<dbReference type="InterPro" id="IPR019826">
    <property type="entry name" value="Carboxylesterase_B_AS"/>
</dbReference>
<dbReference type="Proteomes" id="UP000321464">
    <property type="component" value="Unassembled WGS sequence"/>
</dbReference>
<evidence type="ECO:0000259" key="4">
    <source>
        <dbReference type="Pfam" id="PF00135"/>
    </source>
</evidence>
<evidence type="ECO:0000256" key="2">
    <source>
        <dbReference type="ARBA" id="ARBA00022801"/>
    </source>
</evidence>
<evidence type="ECO:0000313" key="6">
    <source>
        <dbReference type="Proteomes" id="UP000321464"/>
    </source>
</evidence>
<dbReference type="EC" id="3.1.1.-" evidence="3"/>
<keyword evidence="6" id="KW-1185">Reference proteome</keyword>
<evidence type="ECO:0000256" key="1">
    <source>
        <dbReference type="ARBA" id="ARBA00005964"/>
    </source>
</evidence>
<proteinExistence type="inferred from homology"/>
<reference evidence="5 6" key="1">
    <citation type="submission" date="2019-07" db="EMBL/GenBank/DDBJ databases">
        <title>Whole genome shotgun sequence of Novosphingobium sediminis NBRC 106119.</title>
        <authorList>
            <person name="Hosoyama A."/>
            <person name="Uohara A."/>
            <person name="Ohji S."/>
            <person name="Ichikawa N."/>
        </authorList>
    </citation>
    <scope>NUCLEOTIDE SEQUENCE [LARGE SCALE GENOMIC DNA]</scope>
    <source>
        <strain evidence="5 6">NBRC 106119</strain>
    </source>
</reference>
<keyword evidence="3" id="KW-0732">Signal</keyword>
<organism evidence="5 6">
    <name type="scientific">Novosphingobium sediminis</name>
    <dbReference type="NCBI Taxonomy" id="707214"/>
    <lineage>
        <taxon>Bacteria</taxon>
        <taxon>Pseudomonadati</taxon>
        <taxon>Pseudomonadota</taxon>
        <taxon>Alphaproteobacteria</taxon>
        <taxon>Sphingomonadales</taxon>
        <taxon>Sphingomonadaceae</taxon>
        <taxon>Novosphingobium</taxon>
    </lineage>
</organism>
<dbReference type="AlphaFoldDB" id="A0A512APQ4"/>
<feature type="signal peptide" evidence="3">
    <location>
        <begin position="1"/>
        <end position="25"/>
    </location>
</feature>
<name>A0A512APQ4_9SPHN</name>
<dbReference type="OrthoDB" id="9775851at2"/>
<dbReference type="RefSeq" id="WP_147160986.1">
    <property type="nucleotide sequence ID" value="NZ_BJYR01000025.1"/>
</dbReference>
<dbReference type="InterPro" id="IPR050309">
    <property type="entry name" value="Type-B_Carboxylest/Lipase"/>
</dbReference>
<feature type="domain" description="Carboxylesterase type B" evidence="4">
    <location>
        <begin position="30"/>
        <end position="486"/>
    </location>
</feature>
<dbReference type="EMBL" id="BJYR01000025">
    <property type="protein sequence ID" value="GEO01680.1"/>
    <property type="molecule type" value="Genomic_DNA"/>
</dbReference>
<sequence>MILKSWRALVALAALLLAAPLAAQSAPQGEVVTTASGKVEGFVRNGVLEFRGIPYAAPVSGDARWSMPQPAQPWTGVLPAMHFGGACPQAARYGLTERSDEENCLTLNVSLPTTKAAKRPVLLWIHGGAFVGGSASLYRLDRLAKEMDAVVVSINYRLGVFGFMAPPAGTSGAGHVLGLEDQRLAMRWIKANVAAFGGDPENITLAGESAGAASVCMHLQAPEQTKGLFHRAIIQSGACGTPLRTLTQAEDFAAKVAKEAGCTDPAKSLTCLKAVEPQALIAAGTRAAKGELLAFAPFTGNPTQPRATLDALQSGKFLRVPVLNGYTRDEMRVYVGYDVQNGARITPETYPPAVRALYGEKAEKVLALYPLKPGERPAETLGSLMTDFMPGLGITHCLEIESGRLLAAYTPVDQWEFADRTAPVRGVGIPILPDPGFDMGAVHSAELNSFFPGFSNTSAMNAPDLSPASQAMADQLVATWASFMRGKVSAANWPANKVMRFEPGAVRPVDAWAEYNCDFWRSEYPAFFGATAAQPKKDSK</sequence>
<dbReference type="PANTHER" id="PTHR11559">
    <property type="entry name" value="CARBOXYLESTERASE"/>
    <property type="match status" value="1"/>
</dbReference>
<dbReference type="PROSITE" id="PS00122">
    <property type="entry name" value="CARBOXYLESTERASE_B_1"/>
    <property type="match status" value="1"/>
</dbReference>
<protein>
    <recommendedName>
        <fullName evidence="3">Carboxylic ester hydrolase</fullName>
        <ecNumber evidence="3">3.1.1.-</ecNumber>
    </recommendedName>
</protein>
<feature type="chain" id="PRO_5022266820" description="Carboxylic ester hydrolase" evidence="3">
    <location>
        <begin position="26"/>
        <end position="540"/>
    </location>
</feature>
<evidence type="ECO:0000313" key="5">
    <source>
        <dbReference type="EMBL" id="GEO01680.1"/>
    </source>
</evidence>
<dbReference type="SUPFAM" id="SSF53474">
    <property type="entry name" value="alpha/beta-Hydrolases"/>
    <property type="match status" value="1"/>
</dbReference>
<keyword evidence="2 3" id="KW-0378">Hydrolase</keyword>
<dbReference type="InterPro" id="IPR029058">
    <property type="entry name" value="AB_hydrolase_fold"/>
</dbReference>